<keyword evidence="1" id="KW-0378">Hydrolase</keyword>
<evidence type="ECO:0000313" key="4">
    <source>
        <dbReference type="EMBL" id="MDQ0346604.1"/>
    </source>
</evidence>
<reference evidence="4 5" key="1">
    <citation type="submission" date="2023-07" db="EMBL/GenBank/DDBJ databases">
        <title>Genomic Encyclopedia of Type Strains, Phase IV (KMG-IV): sequencing the most valuable type-strain genomes for metagenomic binning, comparative biology and taxonomic classification.</title>
        <authorList>
            <person name="Goeker M."/>
        </authorList>
    </citation>
    <scope>NUCLEOTIDE SEQUENCE [LARGE SCALE GENOMIC DNA]</scope>
    <source>
        <strain evidence="4 5">DSM 1277</strain>
    </source>
</reference>
<evidence type="ECO:0000256" key="1">
    <source>
        <dbReference type="ARBA" id="ARBA00022801"/>
    </source>
</evidence>
<feature type="domain" description="BD-FAE-like" evidence="3">
    <location>
        <begin position="52"/>
        <end position="240"/>
    </location>
</feature>
<accession>A0ABU0DDX0</accession>
<dbReference type="Gene3D" id="3.40.50.1820">
    <property type="entry name" value="alpha/beta hydrolase"/>
    <property type="match status" value="1"/>
</dbReference>
<dbReference type="RefSeq" id="WP_307058132.1">
    <property type="nucleotide sequence ID" value="NZ_JAUSUH010000002.1"/>
</dbReference>
<sequence>MRAALLIALALLSTGAARAAEGPTAVLNALSRLEPVRVTENLAYADGSRHRLDVYAPTTGAAQGRPVVVFFYGGSWDSGERAMYRFVGAALAGRGMVVIIADYRLYPQVRFPAFVQDGARAVRWAHDNASAYGGDPSRLVLMGHSAGAQIAALLAFDRQWLGAVRLDPRRDVAGLVGLAGPYDFLPLKSAKLKEIFGPEAGRGRSQPIHFVTGEAPPAFLATGARDTTVEPGNSVRLAERIQAEGGEVSLKLYDRADHRLILGALSPPLRLIAPVLDDVTGFIGRVTTPEAGR</sequence>
<comment type="caution">
    <text evidence="4">The sequence shown here is derived from an EMBL/GenBank/DDBJ whole genome shotgun (WGS) entry which is preliminary data.</text>
</comment>
<name>A0ABU0DDX0_9HYPH</name>
<evidence type="ECO:0000259" key="3">
    <source>
        <dbReference type="Pfam" id="PF20434"/>
    </source>
</evidence>
<feature type="chain" id="PRO_5046156577" evidence="2">
    <location>
        <begin position="20"/>
        <end position="293"/>
    </location>
</feature>
<dbReference type="PANTHER" id="PTHR48081:SF33">
    <property type="entry name" value="KYNURENINE FORMAMIDASE"/>
    <property type="match status" value="1"/>
</dbReference>
<dbReference type="InterPro" id="IPR029058">
    <property type="entry name" value="AB_hydrolase_fold"/>
</dbReference>
<dbReference type="PANTHER" id="PTHR48081">
    <property type="entry name" value="AB HYDROLASE SUPERFAMILY PROTEIN C4A8.06C"/>
    <property type="match status" value="1"/>
</dbReference>
<dbReference type="InterPro" id="IPR049492">
    <property type="entry name" value="BD-FAE-like_dom"/>
</dbReference>
<keyword evidence="2" id="KW-0732">Signal</keyword>
<feature type="signal peptide" evidence="2">
    <location>
        <begin position="1"/>
        <end position="19"/>
    </location>
</feature>
<proteinExistence type="predicted"/>
<dbReference type="SUPFAM" id="SSF53474">
    <property type="entry name" value="alpha/beta-Hydrolases"/>
    <property type="match status" value="1"/>
</dbReference>
<dbReference type="EMBL" id="JAUSUH010000002">
    <property type="protein sequence ID" value="MDQ0346604.1"/>
    <property type="molecule type" value="Genomic_DNA"/>
</dbReference>
<organism evidence="4 5">
    <name type="scientific">Ancylobacter vacuolatus</name>
    <dbReference type="NCBI Taxonomy" id="223389"/>
    <lineage>
        <taxon>Bacteria</taxon>
        <taxon>Pseudomonadati</taxon>
        <taxon>Pseudomonadota</taxon>
        <taxon>Alphaproteobacteria</taxon>
        <taxon>Hyphomicrobiales</taxon>
        <taxon>Xanthobacteraceae</taxon>
        <taxon>Ancylobacter</taxon>
    </lineage>
</organism>
<dbReference type="InterPro" id="IPR050300">
    <property type="entry name" value="GDXG_lipolytic_enzyme"/>
</dbReference>
<evidence type="ECO:0000256" key="2">
    <source>
        <dbReference type="SAM" id="SignalP"/>
    </source>
</evidence>
<protein>
    <submittedName>
        <fullName evidence="4">Acetyl esterase/lipase</fullName>
    </submittedName>
</protein>
<dbReference type="Proteomes" id="UP001238467">
    <property type="component" value="Unassembled WGS sequence"/>
</dbReference>
<evidence type="ECO:0000313" key="5">
    <source>
        <dbReference type="Proteomes" id="UP001238467"/>
    </source>
</evidence>
<dbReference type="Pfam" id="PF20434">
    <property type="entry name" value="BD-FAE"/>
    <property type="match status" value="1"/>
</dbReference>
<gene>
    <name evidence="4" type="ORF">J2S76_001021</name>
</gene>
<keyword evidence="5" id="KW-1185">Reference proteome</keyword>